<evidence type="ECO:0000313" key="1">
    <source>
        <dbReference type="EMBL" id="MCI37810.1"/>
    </source>
</evidence>
<evidence type="ECO:0000313" key="2">
    <source>
        <dbReference type="Proteomes" id="UP000265520"/>
    </source>
</evidence>
<reference evidence="1 2" key="1">
    <citation type="journal article" date="2018" name="Front. Plant Sci.">
        <title>Red Clover (Trifolium pratense) and Zigzag Clover (T. medium) - A Picture of Genomic Similarities and Differences.</title>
        <authorList>
            <person name="Dluhosova J."/>
            <person name="Istvanek J."/>
            <person name="Nedelnik J."/>
            <person name="Repkova J."/>
        </authorList>
    </citation>
    <scope>NUCLEOTIDE SEQUENCE [LARGE SCALE GENOMIC DNA]</scope>
    <source>
        <strain evidence="2">cv. 10/8</strain>
        <tissue evidence="1">Leaf</tissue>
    </source>
</reference>
<sequence length="85" mass="9262">TFGDGAKGEIKGIGNLTDHGLSKLENVLLVKGLTANLISISQLCDQGLKVNVTQSECLVTNDNGEILMKGVRFSRRRKFIHLSYS</sequence>
<accession>A0A392RPW1</accession>
<dbReference type="Proteomes" id="UP000265520">
    <property type="component" value="Unassembled WGS sequence"/>
</dbReference>
<dbReference type="AlphaFoldDB" id="A0A392RPW1"/>
<organism evidence="1 2">
    <name type="scientific">Trifolium medium</name>
    <dbReference type="NCBI Taxonomy" id="97028"/>
    <lineage>
        <taxon>Eukaryota</taxon>
        <taxon>Viridiplantae</taxon>
        <taxon>Streptophyta</taxon>
        <taxon>Embryophyta</taxon>
        <taxon>Tracheophyta</taxon>
        <taxon>Spermatophyta</taxon>
        <taxon>Magnoliopsida</taxon>
        <taxon>eudicotyledons</taxon>
        <taxon>Gunneridae</taxon>
        <taxon>Pentapetalae</taxon>
        <taxon>rosids</taxon>
        <taxon>fabids</taxon>
        <taxon>Fabales</taxon>
        <taxon>Fabaceae</taxon>
        <taxon>Papilionoideae</taxon>
        <taxon>50 kb inversion clade</taxon>
        <taxon>NPAAA clade</taxon>
        <taxon>Hologalegina</taxon>
        <taxon>IRL clade</taxon>
        <taxon>Trifolieae</taxon>
        <taxon>Trifolium</taxon>
    </lineage>
</organism>
<name>A0A392RPW1_9FABA</name>
<keyword evidence="2" id="KW-1185">Reference proteome</keyword>
<dbReference type="EMBL" id="LXQA010248579">
    <property type="protein sequence ID" value="MCI37810.1"/>
    <property type="molecule type" value="Genomic_DNA"/>
</dbReference>
<protein>
    <submittedName>
        <fullName evidence="1">Gag-pol polyprotein</fullName>
    </submittedName>
</protein>
<comment type="caution">
    <text evidence="1">The sequence shown here is derived from an EMBL/GenBank/DDBJ whole genome shotgun (WGS) entry which is preliminary data.</text>
</comment>
<proteinExistence type="predicted"/>
<feature type="non-terminal residue" evidence="1">
    <location>
        <position position="1"/>
    </location>
</feature>